<feature type="domain" description="Cadherin" evidence="8">
    <location>
        <begin position="727"/>
        <end position="831"/>
    </location>
</feature>
<dbReference type="InterPro" id="IPR050971">
    <property type="entry name" value="Cadherin-domain_protein"/>
</dbReference>
<dbReference type="PANTHER" id="PTHR24025:SF23">
    <property type="entry name" value="NEURAL-CADHERIN"/>
    <property type="match status" value="1"/>
</dbReference>
<dbReference type="GO" id="GO:0005886">
    <property type="term" value="C:plasma membrane"/>
    <property type="evidence" value="ECO:0007669"/>
    <property type="project" value="InterPro"/>
</dbReference>
<evidence type="ECO:0000256" key="5">
    <source>
        <dbReference type="ARBA" id="ARBA00022889"/>
    </source>
</evidence>
<comment type="subcellular location">
    <subcellularLocation>
        <location evidence="1">Membrane</location>
    </subcellularLocation>
</comment>
<dbReference type="EMBL" id="JH817023">
    <property type="protein sequence ID" value="EKC30615.1"/>
    <property type="molecule type" value="Genomic_DNA"/>
</dbReference>
<feature type="domain" description="Cadherin" evidence="8">
    <location>
        <begin position="632"/>
        <end position="727"/>
    </location>
</feature>
<reference evidence="9" key="1">
    <citation type="journal article" date="2012" name="Nature">
        <title>The oyster genome reveals stress adaptation and complexity of shell formation.</title>
        <authorList>
            <person name="Zhang G."/>
            <person name="Fang X."/>
            <person name="Guo X."/>
            <person name="Li L."/>
            <person name="Luo R."/>
            <person name="Xu F."/>
            <person name="Yang P."/>
            <person name="Zhang L."/>
            <person name="Wang X."/>
            <person name="Qi H."/>
            <person name="Xiong Z."/>
            <person name="Que H."/>
            <person name="Xie Y."/>
            <person name="Holland P.W."/>
            <person name="Paps J."/>
            <person name="Zhu Y."/>
            <person name="Wu F."/>
            <person name="Chen Y."/>
            <person name="Wang J."/>
            <person name="Peng C."/>
            <person name="Meng J."/>
            <person name="Yang L."/>
            <person name="Liu J."/>
            <person name="Wen B."/>
            <person name="Zhang N."/>
            <person name="Huang Z."/>
            <person name="Zhu Q."/>
            <person name="Feng Y."/>
            <person name="Mount A."/>
            <person name="Hedgecock D."/>
            <person name="Xu Z."/>
            <person name="Liu Y."/>
            <person name="Domazet-Loso T."/>
            <person name="Du Y."/>
            <person name="Sun X."/>
            <person name="Zhang S."/>
            <person name="Liu B."/>
            <person name="Cheng P."/>
            <person name="Jiang X."/>
            <person name="Li J."/>
            <person name="Fan D."/>
            <person name="Wang W."/>
            <person name="Fu W."/>
            <person name="Wang T."/>
            <person name="Wang B."/>
            <person name="Zhang J."/>
            <person name="Peng Z."/>
            <person name="Li Y."/>
            <person name="Li N."/>
            <person name="Wang J."/>
            <person name="Chen M."/>
            <person name="He Y."/>
            <person name="Tan F."/>
            <person name="Song X."/>
            <person name="Zheng Q."/>
            <person name="Huang R."/>
            <person name="Yang H."/>
            <person name="Du X."/>
            <person name="Chen L."/>
            <person name="Yang M."/>
            <person name="Gaffney P.M."/>
            <person name="Wang S."/>
            <person name="Luo L."/>
            <person name="She Z."/>
            <person name="Ming Y."/>
            <person name="Huang W."/>
            <person name="Zhang S."/>
            <person name="Huang B."/>
            <person name="Zhang Y."/>
            <person name="Qu T."/>
            <person name="Ni P."/>
            <person name="Miao G."/>
            <person name="Wang J."/>
            <person name="Wang Q."/>
            <person name="Steinberg C.E."/>
            <person name="Wang H."/>
            <person name="Li N."/>
            <person name="Qian L."/>
            <person name="Zhang G."/>
            <person name="Li Y."/>
            <person name="Yang H."/>
            <person name="Liu X."/>
            <person name="Wang J."/>
            <person name="Yin Y."/>
            <person name="Wang J."/>
        </authorList>
    </citation>
    <scope>NUCLEOTIDE SEQUENCE [LARGE SCALE GENOMIC DNA]</scope>
    <source>
        <strain evidence="9">05x7-T-G4-1.051#20</strain>
    </source>
</reference>
<evidence type="ECO:0000256" key="3">
    <source>
        <dbReference type="ARBA" id="ARBA00022737"/>
    </source>
</evidence>
<evidence type="ECO:0000256" key="7">
    <source>
        <dbReference type="ARBA" id="ARBA00023136"/>
    </source>
</evidence>
<dbReference type="PROSITE" id="PS50268">
    <property type="entry name" value="CADHERIN_2"/>
    <property type="match status" value="10"/>
</dbReference>
<evidence type="ECO:0000313" key="9">
    <source>
        <dbReference type="EMBL" id="EKC30615.1"/>
    </source>
</evidence>
<dbReference type="AlphaFoldDB" id="K1QP74"/>
<dbReference type="HOGENOM" id="CLU_001822_0_0_1"/>
<feature type="domain" description="Cadherin" evidence="8">
    <location>
        <begin position="437"/>
        <end position="525"/>
    </location>
</feature>
<dbReference type="PANTHER" id="PTHR24025">
    <property type="entry name" value="DESMOGLEIN FAMILY MEMBER"/>
    <property type="match status" value="1"/>
</dbReference>
<dbReference type="InParanoid" id="K1QP74"/>
<evidence type="ECO:0000256" key="6">
    <source>
        <dbReference type="ARBA" id="ARBA00022989"/>
    </source>
</evidence>
<organism evidence="9">
    <name type="scientific">Magallana gigas</name>
    <name type="common">Pacific oyster</name>
    <name type="synonym">Crassostrea gigas</name>
    <dbReference type="NCBI Taxonomy" id="29159"/>
    <lineage>
        <taxon>Eukaryota</taxon>
        <taxon>Metazoa</taxon>
        <taxon>Spiralia</taxon>
        <taxon>Lophotrochozoa</taxon>
        <taxon>Mollusca</taxon>
        <taxon>Bivalvia</taxon>
        <taxon>Autobranchia</taxon>
        <taxon>Pteriomorphia</taxon>
        <taxon>Ostreida</taxon>
        <taxon>Ostreoidea</taxon>
        <taxon>Ostreidae</taxon>
        <taxon>Magallana</taxon>
    </lineage>
</organism>
<feature type="domain" description="Cadherin" evidence="8">
    <location>
        <begin position="939"/>
        <end position="1048"/>
    </location>
</feature>
<proteinExistence type="predicted"/>
<keyword evidence="3" id="KW-0677">Repeat</keyword>
<keyword evidence="7" id="KW-0472">Membrane</keyword>
<keyword evidence="4" id="KW-0106">Calcium</keyword>
<dbReference type="InterPro" id="IPR002126">
    <property type="entry name" value="Cadherin-like_dom"/>
</dbReference>
<feature type="domain" description="Cadherin" evidence="8">
    <location>
        <begin position="518"/>
        <end position="623"/>
    </location>
</feature>
<dbReference type="GO" id="GO:0007156">
    <property type="term" value="P:homophilic cell adhesion via plasma membrane adhesion molecules"/>
    <property type="evidence" value="ECO:0007669"/>
    <property type="project" value="InterPro"/>
</dbReference>
<gene>
    <name evidence="9" type="ORF">CGI_10014297</name>
</gene>
<evidence type="ECO:0000256" key="1">
    <source>
        <dbReference type="ARBA" id="ARBA00004370"/>
    </source>
</evidence>
<dbReference type="FunFam" id="2.60.40.60:FF:000015">
    <property type="entry name" value="FAT atypical cadherin 1"/>
    <property type="match status" value="3"/>
</dbReference>
<feature type="domain" description="Cadherin" evidence="8">
    <location>
        <begin position="37"/>
        <end position="148"/>
    </location>
</feature>
<dbReference type="SUPFAM" id="SSF49313">
    <property type="entry name" value="Cadherin-like"/>
    <property type="match status" value="11"/>
</dbReference>
<dbReference type="GO" id="GO:0005509">
    <property type="term" value="F:calcium ion binding"/>
    <property type="evidence" value="ECO:0007669"/>
    <property type="project" value="UniProtKB-UniRule"/>
</dbReference>
<dbReference type="InterPro" id="IPR020894">
    <property type="entry name" value="Cadherin_CS"/>
</dbReference>
<evidence type="ECO:0000256" key="2">
    <source>
        <dbReference type="ARBA" id="ARBA00022692"/>
    </source>
</evidence>
<dbReference type="PRINTS" id="PR00205">
    <property type="entry name" value="CADHERIN"/>
</dbReference>
<dbReference type="Pfam" id="PF00028">
    <property type="entry name" value="Cadherin"/>
    <property type="match status" value="8"/>
</dbReference>
<dbReference type="CDD" id="cd11304">
    <property type="entry name" value="Cadherin_repeat"/>
    <property type="match status" value="9"/>
</dbReference>
<dbReference type="SMART" id="SM00112">
    <property type="entry name" value="CA"/>
    <property type="match status" value="10"/>
</dbReference>
<evidence type="ECO:0000256" key="4">
    <source>
        <dbReference type="ARBA" id="ARBA00022837"/>
    </source>
</evidence>
<dbReference type="FunFam" id="2.60.40.60:FF:000020">
    <property type="entry name" value="Dachsous cadherin-related 1b"/>
    <property type="match status" value="3"/>
</dbReference>
<keyword evidence="2" id="KW-0812">Transmembrane</keyword>
<feature type="domain" description="Cadherin" evidence="8">
    <location>
        <begin position="149"/>
        <end position="249"/>
    </location>
</feature>
<feature type="domain" description="Cadherin" evidence="8">
    <location>
        <begin position="250"/>
        <end position="351"/>
    </location>
</feature>
<evidence type="ECO:0000259" key="8">
    <source>
        <dbReference type="PROSITE" id="PS50268"/>
    </source>
</evidence>
<keyword evidence="6" id="KW-1133">Transmembrane helix</keyword>
<dbReference type="GO" id="GO:0005911">
    <property type="term" value="C:cell-cell junction"/>
    <property type="evidence" value="ECO:0007669"/>
    <property type="project" value="TreeGrafter"/>
</dbReference>
<feature type="domain" description="Cadherin" evidence="8">
    <location>
        <begin position="347"/>
        <end position="429"/>
    </location>
</feature>
<dbReference type="Gene3D" id="2.60.40.60">
    <property type="entry name" value="Cadherins"/>
    <property type="match status" value="11"/>
</dbReference>
<accession>K1QP74</accession>
<name>K1QP74_MAGGI</name>
<feature type="domain" description="Cadherin" evidence="8">
    <location>
        <begin position="832"/>
        <end position="938"/>
    </location>
</feature>
<dbReference type="InterPro" id="IPR015919">
    <property type="entry name" value="Cadherin-like_sf"/>
</dbReference>
<dbReference type="PROSITE" id="PS00232">
    <property type="entry name" value="CADHERIN_1"/>
    <property type="match status" value="5"/>
</dbReference>
<keyword evidence="5" id="KW-0130">Cell adhesion</keyword>
<sequence length="1172" mass="128524">MFNRITERGKYYLQFGDKCGPLTINVLPVNEFTPVFEPLFRVVTLKEGLQGNSLLSNFTCTDEDKEPIGAQDGCSQVLIESGDDADAKFTIVGDSIVTTNNVIDYDTGDTTYTLIIVGIDSSTRDSRRTGTMTVEVNIEPVNEFVPTIQNRPIYISIPEDTLVGTNISVVTAVDDDAGPHGHVTYKLLGKDDTFLISQTTGRIYLKRPVDFESTQKSYYVTVEASDGGLSSTAVVNVTVTDVNDNVPVCTQTENNVTVNEDMPVGSSIVSLSCTDNDPGTVLTYQILSGDNGDFQITLQGDINVADVLDYDQGLTSYYMSIEVSDGIHITMVWVLIQLAPVNEFSPIAPSYTVNVSEIAPIGSNVITYIADDRDAPPHAVMSYQIINGRLDFETTSFYSILIDVTDGSLSNTMRFTVNVIDENESVPKFLNGVVISTIRESDRTGIHVAVVSATDEENNPLTYSFVGSYPEFMIDQRTGIIRLRTQVDREKAPTIDILVMASDGQFTSTATVSVTIEDVNEMPFSIEENKLTGTTVGIVSAEDPDIGDTNGKVQYSIVKGNENLQFDIEANTGIITLNAQLDYESQRSALLLIEASDLGSPSLSSVCTVIVHVLDQNDNAPSFLSLKQKERISEDTQVGQTVTRVYAYDKDSSVDDNNMVVYKSTSNIPFTVDSLTGVVKVSNNLDREKTKRYEMLITATDNGSPQLTGTLTLEIDITDVNDNDPIVKGTYIATVPENVPLHHVVFSIDASDADGEAFGKLRYEIVSPEMNSVFKIEENTGTVQTASELNRESQDFYEVPIKVSDNGNPPRSTTVTATVHVSDVNDVAPKPSHFSFEFSIGENAEIDTQVGTISVLDEDLGINSKLAFSISTYWRGSETHFKVNQDDGSIFTTGTLDRELERKYIFSLRIEDGGTPSLSSDVTVNIIITDVNDNAPVFNRPFYSTTIFENQTTGINFLSAGASDDDLGINAVLAYELDTTSEEALRSNLYFGVHSQTGNIFLRRKVDREVYSYFTLTVIARDSGVPSLSSEVKVNIQIEDVNDNPPVFSPLFYNTEASSINLCDPVITTVRATDADIGRNAAINYYINENDASLPVFVSQLGKKWGDFSVIKVVQYGSDLVYPDPTVSRLSDSTDVLALPLGLSLPLLALLVITTITLIYCAWRRRWCKRNK</sequence>
<protein>
    <submittedName>
        <fullName evidence="9">Protocadherin-like wing polarity protein stan</fullName>
    </submittedName>
</protein>